<keyword evidence="3" id="KW-1015">Disulfide bond</keyword>
<evidence type="ECO:0000256" key="1">
    <source>
        <dbReference type="ARBA" id="ARBA00022729"/>
    </source>
</evidence>
<feature type="transmembrane region" description="Helical" evidence="4">
    <location>
        <begin position="1245"/>
        <end position="1266"/>
    </location>
</feature>
<feature type="transmembrane region" description="Helical" evidence="4">
    <location>
        <begin position="1178"/>
        <end position="1200"/>
    </location>
</feature>
<dbReference type="NCBIfam" id="TIGR02232">
    <property type="entry name" value="myxo_disulf_rpt"/>
    <property type="match status" value="2"/>
</dbReference>
<gene>
    <name evidence="5" type="ORF">PPRIM_AZ9-3.1.T0110480</name>
</gene>
<keyword evidence="6" id="KW-1185">Reference proteome</keyword>
<feature type="transmembrane region" description="Helical" evidence="4">
    <location>
        <begin position="1278"/>
        <end position="1300"/>
    </location>
</feature>
<evidence type="ECO:0000256" key="3">
    <source>
        <dbReference type="ARBA" id="ARBA00023157"/>
    </source>
</evidence>
<dbReference type="SMART" id="SM00639">
    <property type="entry name" value="PSA"/>
    <property type="match status" value="9"/>
</dbReference>
<dbReference type="InterPro" id="IPR011936">
    <property type="entry name" value="Myxo_disulph_rpt"/>
</dbReference>
<feature type="transmembrane region" description="Helical" evidence="4">
    <location>
        <begin position="1383"/>
        <end position="1403"/>
    </location>
</feature>
<dbReference type="InterPro" id="IPR002895">
    <property type="entry name" value="Paramecium_SA"/>
</dbReference>
<dbReference type="PANTHER" id="PTHR38934:SF6">
    <property type="entry name" value="CHROMOSOME UNDETERMINED SCAFFOLD_176, WHOLE GENOME SHOTGUN SEQUENCE"/>
    <property type="match status" value="1"/>
</dbReference>
<dbReference type="EMBL" id="CAJJDM010000008">
    <property type="protein sequence ID" value="CAD8047540.1"/>
    <property type="molecule type" value="Genomic_DNA"/>
</dbReference>
<proteinExistence type="predicted"/>
<keyword evidence="4" id="KW-0812">Transmembrane</keyword>
<sequence>MSSCNQQLGGQELCNKSVVNQKLCGYNFSNNTCESRKCEHLTYSNYSVITDKICNDWRYDCILDSLGCTTYTGNCTLIKLIHQCYQYQCFWQVGKCVNFVDCQINTTAITNYECLLENADYCRLNYTKGIGCAFYDCSSIQNQIICNQSNLVDGQNCIWINNKCNFKLCSDYPTQFDCENSYGQGWSSKIINKQFWCEHQIVKCSNNKFCIGNADFPKSHSDCNNRLFTTTISFQTDQKCIKKQQLCSDYTYKDACVSRIDGMKCHWSSNTCINICEAANFNPSTNLDCFIWHSDCMSDAVNSCQILDCNGLTTIEDCTIFIAQCFWNGANCQKILDCSNYSNSILCLDTKNSKGIPCFWDGTQCKEKTCQNKPTASSSNSDCSNWLFNCYFNINNNSCIEDCNSASTSNITHDQCESYYLSKSCTLKLDVIQCVDLPASCDLAKQTQCFLDSYGNKCYFQKSQNRCIILTCQNLESNFTSHEQCNQILNECTVNSTKNGCQKLDNCSSYLIQEQCYLDQNNIECEWIHNQNKCTFKQCSFAQLIQYSAFNCHQYFGDQCTVNKNVDGCETGQTFCRDYNYVQCISDGQMNLRGINCFWDDQKSSCLERICENGPSAASSHTECALFLSTCQKGGCREKGCFDYNYASDPACASIFEDKRCVTNGYQCVLRKACEDINIIDGCTFDINLNPCIWIDEKCYTKTCQTAQVSLTKYEDCNSYLPFCTVKLDGGCIRKQNCEDYLFQEACNTDSENFECIWDVLLNKCFSNQCIPFCGDGIVSGYDEQCDDGNYLPYDGCYKCKVHCPLGCHICDGMQCKECQKTGWQLVEGICTSECGDGYLVGNELCDDGNNIPFDGCYQCTYSCHQKCIDCFQGQCMQCETGYVEDGSLCKSVCGDGYLVEQLEQCDDGNLQNNDGCNDICEVENNWKCLTQYTISSCTYAILPYILLTKLSKTDTSIQEFKLSFSEPVSLNQQGINQEQFLQLIIIQITNHNALYDVEIKPIIAINSELSDVAYKIIVNFKSNVQNPVLQVEIKSDNIVNIFGNKLLSNKATLKFRSPYKMSADQKLLISKTSVLSKIMLYSIISISGISFAFGNLEILWNVLDMLQQLSYMKFHNIVFPENLQIYFEIFNIGSFTPIVDKLLINQKFENLFNFQTPVIQAKWKFEYYKIDCFYLQYFETFLVMLILGYIYFIISYLIYKFLIFCKYQNLPTIYQRDSLLKVVKFFFFIQTVCRKYYQYFIYSGLIRIYTSNFYEMTYASILQIVNFNSENTLNTTISYLALFTLICNIFIIFSIYCYLSSNNKVTKNISVFVQGVNHKKKQGAKQYFTILLIKKTIFIINLVVFQGLMGYQSLITACISGVFSCYFLVYQPFENHFENIKTTITEVLIMVNTLIFSVYEILQLNQNRELAEHIGWINISCFTLILISNLVIDILQQFLRYREAVIDKVKICLRMHGKEPKKQIALFF</sequence>
<evidence type="ECO:0000256" key="4">
    <source>
        <dbReference type="SAM" id="Phobius"/>
    </source>
</evidence>
<dbReference type="Pfam" id="PF13948">
    <property type="entry name" value="DUF4215"/>
    <property type="match status" value="3"/>
</dbReference>
<evidence type="ECO:0000313" key="6">
    <source>
        <dbReference type="Proteomes" id="UP000688137"/>
    </source>
</evidence>
<keyword evidence="4" id="KW-1133">Transmembrane helix</keyword>
<keyword evidence="1" id="KW-0732">Signal</keyword>
<name>A0A8S1K3U4_PARPR</name>
<feature type="transmembrane region" description="Helical" evidence="4">
    <location>
        <begin position="1328"/>
        <end position="1346"/>
    </location>
</feature>
<accession>A0A8S1K3U4</accession>
<keyword evidence="2" id="KW-0677">Repeat</keyword>
<dbReference type="Pfam" id="PF01508">
    <property type="entry name" value="Paramecium_SA"/>
    <property type="match status" value="5"/>
</dbReference>
<reference evidence="5" key="1">
    <citation type="submission" date="2021-01" db="EMBL/GenBank/DDBJ databases">
        <authorList>
            <consortium name="Genoscope - CEA"/>
            <person name="William W."/>
        </authorList>
    </citation>
    <scope>NUCLEOTIDE SEQUENCE</scope>
</reference>
<feature type="transmembrane region" description="Helical" evidence="4">
    <location>
        <begin position="1415"/>
        <end position="1433"/>
    </location>
</feature>
<comment type="caution">
    <text evidence="5">The sequence shown here is derived from an EMBL/GenBank/DDBJ whole genome shotgun (WGS) entry which is preliminary data.</text>
</comment>
<evidence type="ECO:0000256" key="2">
    <source>
        <dbReference type="ARBA" id="ARBA00022737"/>
    </source>
</evidence>
<keyword evidence="4" id="KW-0472">Membrane</keyword>
<evidence type="ECO:0000313" key="5">
    <source>
        <dbReference type="EMBL" id="CAD8047540.1"/>
    </source>
</evidence>
<evidence type="ECO:0008006" key="7">
    <source>
        <dbReference type="Google" id="ProtNLM"/>
    </source>
</evidence>
<protein>
    <recommendedName>
        <fullName evidence="7">Transmembrane protein</fullName>
    </recommendedName>
</protein>
<dbReference type="Proteomes" id="UP000688137">
    <property type="component" value="Unassembled WGS sequence"/>
</dbReference>
<dbReference type="PANTHER" id="PTHR38934">
    <property type="entry name" value="HYPHALLY REGULATED CELL WALL PROTEIN 1"/>
    <property type="match status" value="1"/>
</dbReference>
<organism evidence="5 6">
    <name type="scientific">Paramecium primaurelia</name>
    <dbReference type="NCBI Taxonomy" id="5886"/>
    <lineage>
        <taxon>Eukaryota</taxon>
        <taxon>Sar</taxon>
        <taxon>Alveolata</taxon>
        <taxon>Ciliophora</taxon>
        <taxon>Intramacronucleata</taxon>
        <taxon>Oligohymenophorea</taxon>
        <taxon>Peniculida</taxon>
        <taxon>Parameciidae</taxon>
        <taxon>Paramecium</taxon>
    </lineage>
</organism>
<feature type="transmembrane region" description="Helical" evidence="4">
    <location>
        <begin position="1352"/>
        <end position="1371"/>
    </location>
</feature>
<dbReference type="OMA" id="HIGWINI"/>